<accession>A0A916E3P4</accession>
<dbReference type="EMBL" id="CAGKOT010000012">
    <property type="protein sequence ID" value="CAB5358127.1"/>
    <property type="molecule type" value="Genomic_DNA"/>
</dbReference>
<comment type="caution">
    <text evidence="1">The sequence shown here is derived from an EMBL/GenBank/DDBJ whole genome shotgun (WGS) entry which is preliminary data.</text>
</comment>
<dbReference type="VEuPathDB" id="FungiDB:RhiirFUN_021793"/>
<protein>
    <submittedName>
        <fullName evidence="1">Uncharacterized protein</fullName>
    </submittedName>
</protein>
<dbReference type="Proteomes" id="UP000684084">
    <property type="component" value="Unassembled WGS sequence"/>
</dbReference>
<evidence type="ECO:0000313" key="2">
    <source>
        <dbReference type="Proteomes" id="UP000684084"/>
    </source>
</evidence>
<proteinExistence type="predicted"/>
<organism evidence="1 2">
    <name type="scientific">Rhizophagus irregularis</name>
    <dbReference type="NCBI Taxonomy" id="588596"/>
    <lineage>
        <taxon>Eukaryota</taxon>
        <taxon>Fungi</taxon>
        <taxon>Fungi incertae sedis</taxon>
        <taxon>Mucoromycota</taxon>
        <taxon>Glomeromycotina</taxon>
        <taxon>Glomeromycetes</taxon>
        <taxon>Glomerales</taxon>
        <taxon>Glomeraceae</taxon>
        <taxon>Rhizophagus</taxon>
    </lineage>
</organism>
<dbReference type="AlphaFoldDB" id="A0A916E3P4"/>
<sequence length="307" mass="35681">MSNNTSTIFTDINSLSFDIKEKADILHFFTYNDTSETDKVKTVLSTIEEDKVKVEYLRRCIKQRDEHRVHKVHAKEEKTFRVQCYNDEGEPLDKFEEFTMHDENGFREFLKRVDARGLKHIDDNNEVPKVISTFEGIQPNQLYCISAAYLMAIKKGVTWSKVEDMVVEIETTSALKNKLKKTFKSPVEVFSRIMHDETGNPIMEWDGILLCRDKVFLCECKHKITEEKINEIVERLKEFPEKLKKAKDPEFKQLSDKELVGVACGSLFPEELKRKSVELGLVVVYPDGGRYSVGMPKKWMMSLCNFV</sequence>
<reference evidence="1" key="1">
    <citation type="submission" date="2020-05" db="EMBL/GenBank/DDBJ databases">
        <authorList>
            <person name="Rincon C."/>
            <person name="Sanders R I."/>
            <person name="Robbins C."/>
            <person name="Chaturvedi A."/>
        </authorList>
    </citation>
    <scope>NUCLEOTIDE SEQUENCE</scope>
    <source>
        <strain evidence="1">CHB12</strain>
    </source>
</reference>
<evidence type="ECO:0000313" key="1">
    <source>
        <dbReference type="EMBL" id="CAB5358127.1"/>
    </source>
</evidence>
<name>A0A916E3P4_9GLOM</name>
<dbReference type="OrthoDB" id="2417211at2759"/>
<gene>
    <name evidence="1" type="ORF">CHRIB12_LOCUS7097</name>
</gene>